<organism evidence="4">
    <name type="scientific">Magallana gigas</name>
    <name type="common">Pacific oyster</name>
    <name type="synonym">Crassostrea gigas</name>
    <dbReference type="NCBI Taxonomy" id="29159"/>
    <lineage>
        <taxon>Eukaryota</taxon>
        <taxon>Metazoa</taxon>
        <taxon>Spiralia</taxon>
        <taxon>Lophotrochozoa</taxon>
        <taxon>Mollusca</taxon>
        <taxon>Bivalvia</taxon>
        <taxon>Autobranchia</taxon>
        <taxon>Pteriomorphia</taxon>
        <taxon>Ostreida</taxon>
        <taxon>Ostreoidea</taxon>
        <taxon>Ostreidae</taxon>
        <taxon>Magallana</taxon>
    </lineage>
</organism>
<dbReference type="GO" id="GO:0004672">
    <property type="term" value="F:protein kinase activity"/>
    <property type="evidence" value="ECO:0007669"/>
    <property type="project" value="InterPro"/>
</dbReference>
<protein>
    <submittedName>
        <fullName evidence="4">Tyrosine-protein kinase Abl</fullName>
    </submittedName>
</protein>
<dbReference type="SUPFAM" id="SSF56112">
    <property type="entry name" value="Protein kinase-like (PK-like)"/>
    <property type="match status" value="2"/>
</dbReference>
<gene>
    <name evidence="4" type="ORF">CGI_10001018</name>
</gene>
<keyword evidence="1" id="KW-0547">Nucleotide-binding</keyword>
<evidence type="ECO:0000256" key="2">
    <source>
        <dbReference type="ARBA" id="ARBA00022840"/>
    </source>
</evidence>
<feature type="region of interest" description="Disordered" evidence="3">
    <location>
        <begin position="628"/>
        <end position="666"/>
    </location>
</feature>
<dbReference type="Gene3D" id="1.10.510.10">
    <property type="entry name" value="Transferase(Phosphotransferase) domain 1"/>
    <property type="match status" value="2"/>
</dbReference>
<dbReference type="PANTHER" id="PTHR24418">
    <property type="entry name" value="TYROSINE-PROTEIN KINASE"/>
    <property type="match status" value="1"/>
</dbReference>
<dbReference type="InterPro" id="IPR001245">
    <property type="entry name" value="Ser-Thr/Tyr_kinase_cat_dom"/>
</dbReference>
<evidence type="ECO:0000313" key="4">
    <source>
        <dbReference type="EMBL" id="EKC22981.1"/>
    </source>
</evidence>
<dbReference type="GO" id="GO:0005524">
    <property type="term" value="F:ATP binding"/>
    <property type="evidence" value="ECO:0007669"/>
    <property type="project" value="UniProtKB-KW"/>
</dbReference>
<accession>K1QN19</accession>
<dbReference type="EMBL" id="JH817239">
    <property type="protein sequence ID" value="EKC22981.1"/>
    <property type="molecule type" value="Genomic_DNA"/>
</dbReference>
<proteinExistence type="predicted"/>
<feature type="compositionally biased region" description="Basic residues" evidence="3">
    <location>
        <begin position="628"/>
        <end position="637"/>
    </location>
</feature>
<dbReference type="HOGENOM" id="CLU_350646_0_0_1"/>
<dbReference type="InParanoid" id="K1QN19"/>
<feature type="compositionally biased region" description="Polar residues" evidence="3">
    <location>
        <begin position="640"/>
        <end position="650"/>
    </location>
</feature>
<dbReference type="PROSITE" id="PS50011">
    <property type="entry name" value="PROTEIN_KINASE_DOM"/>
    <property type="match status" value="1"/>
</dbReference>
<keyword evidence="2" id="KW-0067">ATP-binding</keyword>
<keyword evidence="4" id="KW-0808">Transferase</keyword>
<dbReference type="Pfam" id="PF07714">
    <property type="entry name" value="PK_Tyr_Ser-Thr"/>
    <property type="match status" value="2"/>
</dbReference>
<dbReference type="InterPro" id="IPR000719">
    <property type="entry name" value="Prot_kinase_dom"/>
</dbReference>
<evidence type="ECO:0000256" key="3">
    <source>
        <dbReference type="SAM" id="MobiDB-lite"/>
    </source>
</evidence>
<evidence type="ECO:0000256" key="1">
    <source>
        <dbReference type="ARBA" id="ARBA00022741"/>
    </source>
</evidence>
<reference evidence="4" key="1">
    <citation type="journal article" date="2012" name="Nature">
        <title>The oyster genome reveals stress adaptation and complexity of shell formation.</title>
        <authorList>
            <person name="Zhang G."/>
            <person name="Fang X."/>
            <person name="Guo X."/>
            <person name="Li L."/>
            <person name="Luo R."/>
            <person name="Xu F."/>
            <person name="Yang P."/>
            <person name="Zhang L."/>
            <person name="Wang X."/>
            <person name="Qi H."/>
            <person name="Xiong Z."/>
            <person name="Que H."/>
            <person name="Xie Y."/>
            <person name="Holland P.W."/>
            <person name="Paps J."/>
            <person name="Zhu Y."/>
            <person name="Wu F."/>
            <person name="Chen Y."/>
            <person name="Wang J."/>
            <person name="Peng C."/>
            <person name="Meng J."/>
            <person name="Yang L."/>
            <person name="Liu J."/>
            <person name="Wen B."/>
            <person name="Zhang N."/>
            <person name="Huang Z."/>
            <person name="Zhu Q."/>
            <person name="Feng Y."/>
            <person name="Mount A."/>
            <person name="Hedgecock D."/>
            <person name="Xu Z."/>
            <person name="Liu Y."/>
            <person name="Domazet-Loso T."/>
            <person name="Du Y."/>
            <person name="Sun X."/>
            <person name="Zhang S."/>
            <person name="Liu B."/>
            <person name="Cheng P."/>
            <person name="Jiang X."/>
            <person name="Li J."/>
            <person name="Fan D."/>
            <person name="Wang W."/>
            <person name="Fu W."/>
            <person name="Wang T."/>
            <person name="Wang B."/>
            <person name="Zhang J."/>
            <person name="Peng Z."/>
            <person name="Li Y."/>
            <person name="Li N."/>
            <person name="Wang J."/>
            <person name="Chen M."/>
            <person name="He Y."/>
            <person name="Tan F."/>
            <person name="Song X."/>
            <person name="Zheng Q."/>
            <person name="Huang R."/>
            <person name="Yang H."/>
            <person name="Du X."/>
            <person name="Chen L."/>
            <person name="Yang M."/>
            <person name="Gaffney P.M."/>
            <person name="Wang S."/>
            <person name="Luo L."/>
            <person name="She Z."/>
            <person name="Ming Y."/>
            <person name="Huang W."/>
            <person name="Zhang S."/>
            <person name="Huang B."/>
            <person name="Zhang Y."/>
            <person name="Qu T."/>
            <person name="Ni P."/>
            <person name="Miao G."/>
            <person name="Wang J."/>
            <person name="Wang Q."/>
            <person name="Steinberg C.E."/>
            <person name="Wang H."/>
            <person name="Li N."/>
            <person name="Qian L."/>
            <person name="Zhang G."/>
            <person name="Li Y."/>
            <person name="Yang H."/>
            <person name="Liu X."/>
            <person name="Wang J."/>
            <person name="Yin Y."/>
            <person name="Wang J."/>
        </authorList>
    </citation>
    <scope>NUCLEOTIDE SEQUENCE [LARGE SCALE GENOMIC DNA]</scope>
    <source>
        <strain evidence="4">05x7-T-G4-1.051#20</strain>
    </source>
</reference>
<keyword evidence="4" id="KW-0418">Kinase</keyword>
<dbReference type="AlphaFoldDB" id="K1QN19"/>
<dbReference type="InterPro" id="IPR011009">
    <property type="entry name" value="Kinase-like_dom_sf"/>
</dbReference>
<dbReference type="InterPro" id="IPR050198">
    <property type="entry name" value="Non-receptor_tyrosine_kinases"/>
</dbReference>
<sequence>MHLHFDLRQTTVSHIEKSLHPLNITIDKDSYVISGNTPLPPHWNTFKGTFDDYNVNVHILLPSKNCVMKGVMEDYRENLALKEILKEHEQQRDMLHLLCSGGMTPLVLPLVAFQCRPLPPFYITIQDRNHIPMLEYLLSKRKEKDWIPFEKLFTMAADILNAVKFLHSRDIVHRALTASCFSVRENGSVYLSNLATASDGHFSEFIAECTRIPLRWSAPESILYDKYSKESDVYMVGQLLYELFTHGCHPYTELYGYSLDYVLELIVFQNLKPMQWPCIPKDIHEIILLFINSDPLGRESLDKGIQKLNNILLKLSSNRASTKRLSHSHKEDQRYPKIDLSLPIEPQTDLKLIVQEPISPKFYEMYFTDLSQSALQEILNILKWPPAIEKNPWILVFSTRLGRVAYISPEEVLDDSVIDEVFSDRRNWSPLEVLQYGQYSREGDVYMLAMAIYEFYMGLEINLESPASSFMKCVPFCRVPKKELIEHLLSGEVPQQPMYCPAELYEIMGRCWNRDRTRRPTCAEFLQVTSRLVYIQDEDSIGNIPEEVYSTLPHDPPELPPRRFDSVHMYSTTNPAPCIQQTDTKNEYSSYNYQPSLENQMNPRGQVKVNPLYGFDRMDSKRSNFRRSTMKGTVRKSKPFDQSRNWSLRKSPTEEQECQSTDTFSNTNSGLNSGFSVANMSSCNSDNSSMISDSTFSIANSSLDSSFSVANPSSSNSDADSQTYQDCFSVTTDRLNEMSRHLEAEAVTLDLSSGNDRNNSTERAANDYIELVENQKDQDISVKPLNSLFEGVEQGDDSYLTVT</sequence>
<name>K1QN19_MAGGI</name>